<dbReference type="InterPro" id="IPR003439">
    <property type="entry name" value="ABC_transporter-like_ATP-bd"/>
</dbReference>
<keyword evidence="4 7" id="KW-0067">ATP-binding</keyword>
<dbReference type="SMART" id="SM00382">
    <property type="entry name" value="AAA"/>
    <property type="match status" value="1"/>
</dbReference>
<comment type="subcellular location">
    <subcellularLocation>
        <location evidence="1">Cell membrane</location>
        <topology evidence="1">Peripheral membrane protein</topology>
    </subcellularLocation>
</comment>
<evidence type="ECO:0000259" key="6">
    <source>
        <dbReference type="PROSITE" id="PS50893"/>
    </source>
</evidence>
<name>A0A9W6S1S6_9ACTN</name>
<dbReference type="GO" id="GO:0005524">
    <property type="term" value="F:ATP binding"/>
    <property type="evidence" value="ECO:0007669"/>
    <property type="project" value="UniProtKB-KW"/>
</dbReference>
<keyword evidence="2" id="KW-0813">Transport</keyword>
<dbReference type="InterPro" id="IPR050763">
    <property type="entry name" value="ABC_transporter_ATP-binding"/>
</dbReference>
<dbReference type="GO" id="GO:0005886">
    <property type="term" value="C:plasma membrane"/>
    <property type="evidence" value="ECO:0007669"/>
    <property type="project" value="UniProtKB-SubCell"/>
</dbReference>
<gene>
    <name evidence="7" type="ORF">Airi02_043590</name>
</gene>
<dbReference type="PANTHER" id="PTHR42711">
    <property type="entry name" value="ABC TRANSPORTER ATP-BINDING PROTEIN"/>
    <property type="match status" value="1"/>
</dbReference>
<dbReference type="SUPFAM" id="SSF52540">
    <property type="entry name" value="P-loop containing nucleoside triphosphate hydrolases"/>
    <property type="match status" value="1"/>
</dbReference>
<dbReference type="InterPro" id="IPR017871">
    <property type="entry name" value="ABC_transporter-like_CS"/>
</dbReference>
<protein>
    <submittedName>
        <fullName evidence="7">ABC transporter ATP-binding protein</fullName>
    </submittedName>
</protein>
<evidence type="ECO:0000256" key="1">
    <source>
        <dbReference type="ARBA" id="ARBA00004202"/>
    </source>
</evidence>
<dbReference type="PANTHER" id="PTHR42711:SF17">
    <property type="entry name" value="ABC TRANSPORTER ATP-BINDING PROTEIN"/>
    <property type="match status" value="1"/>
</dbReference>
<dbReference type="InterPro" id="IPR003593">
    <property type="entry name" value="AAA+_ATPase"/>
</dbReference>
<keyword evidence="5" id="KW-0046">Antibiotic resistance</keyword>
<evidence type="ECO:0000313" key="8">
    <source>
        <dbReference type="Proteomes" id="UP001165074"/>
    </source>
</evidence>
<dbReference type="Gene3D" id="3.40.50.300">
    <property type="entry name" value="P-loop containing nucleotide triphosphate hydrolases"/>
    <property type="match status" value="1"/>
</dbReference>
<dbReference type="PROSITE" id="PS50893">
    <property type="entry name" value="ABC_TRANSPORTER_2"/>
    <property type="match status" value="1"/>
</dbReference>
<evidence type="ECO:0000313" key="7">
    <source>
        <dbReference type="EMBL" id="GLY86430.1"/>
    </source>
</evidence>
<accession>A0A9W6S1S6</accession>
<feature type="domain" description="ABC transporter" evidence="6">
    <location>
        <begin position="26"/>
        <end position="249"/>
    </location>
</feature>
<comment type="caution">
    <text evidence="7">The sequence shown here is derived from an EMBL/GenBank/DDBJ whole genome shotgun (WGS) entry which is preliminary data.</text>
</comment>
<evidence type="ECO:0000256" key="3">
    <source>
        <dbReference type="ARBA" id="ARBA00022741"/>
    </source>
</evidence>
<dbReference type="Pfam" id="PF00005">
    <property type="entry name" value="ABC_tran"/>
    <property type="match status" value="1"/>
</dbReference>
<keyword evidence="3" id="KW-0547">Nucleotide-binding</keyword>
<dbReference type="EMBL" id="BSTK01000006">
    <property type="protein sequence ID" value="GLY86430.1"/>
    <property type="molecule type" value="Genomic_DNA"/>
</dbReference>
<sequence length="320" mass="33734">MSSRTRDSRHYAPDLRESSVIPMNAITFTGVSKSYGAVRAVEALDLEIAAGQAVALLGPNGAGKSTSINMLLGLIRPTAGTVGVFGQPPDAAVRAGWIGAMPQDGALVPGLTVREVVEFVRSLYPEPMPLDEVLSLANLTSLAKRRADQLSGGQAQRVRFAIAVAGAPRLLVLDEPTAAMDVESRRSFWASMRAYAAGGRTILFATHYLEEADENADRVVVISRGQVVADGTAQEIKSAAGGRTVRFTIGDRPTAGLDTLPGVTGMEVRGGSVRLRTTDPDATVQALYASGVEVRDLEVKGADLEEAFLSLTGDKSTTRP</sequence>
<dbReference type="AlphaFoldDB" id="A0A9W6S1S6"/>
<dbReference type="GO" id="GO:0016887">
    <property type="term" value="F:ATP hydrolysis activity"/>
    <property type="evidence" value="ECO:0007669"/>
    <property type="project" value="InterPro"/>
</dbReference>
<reference evidence="7" key="1">
    <citation type="submission" date="2023-03" db="EMBL/GenBank/DDBJ databases">
        <title>Actinoallomurus iriomotensis NBRC 103684.</title>
        <authorList>
            <person name="Ichikawa N."/>
            <person name="Sato H."/>
            <person name="Tonouchi N."/>
        </authorList>
    </citation>
    <scope>NUCLEOTIDE SEQUENCE</scope>
    <source>
        <strain evidence="7">NBRC 103684</strain>
    </source>
</reference>
<proteinExistence type="predicted"/>
<dbReference type="GO" id="GO:0046677">
    <property type="term" value="P:response to antibiotic"/>
    <property type="evidence" value="ECO:0007669"/>
    <property type="project" value="UniProtKB-KW"/>
</dbReference>
<dbReference type="CDD" id="cd03230">
    <property type="entry name" value="ABC_DR_subfamily_A"/>
    <property type="match status" value="1"/>
</dbReference>
<evidence type="ECO:0000256" key="4">
    <source>
        <dbReference type="ARBA" id="ARBA00022840"/>
    </source>
</evidence>
<evidence type="ECO:0000256" key="5">
    <source>
        <dbReference type="ARBA" id="ARBA00023251"/>
    </source>
</evidence>
<organism evidence="7 8">
    <name type="scientific">Actinoallomurus iriomotensis</name>
    <dbReference type="NCBI Taxonomy" id="478107"/>
    <lineage>
        <taxon>Bacteria</taxon>
        <taxon>Bacillati</taxon>
        <taxon>Actinomycetota</taxon>
        <taxon>Actinomycetes</taxon>
        <taxon>Streptosporangiales</taxon>
        <taxon>Thermomonosporaceae</taxon>
        <taxon>Actinoallomurus</taxon>
    </lineage>
</organism>
<dbReference type="PROSITE" id="PS00211">
    <property type="entry name" value="ABC_TRANSPORTER_1"/>
    <property type="match status" value="1"/>
</dbReference>
<dbReference type="Proteomes" id="UP001165074">
    <property type="component" value="Unassembled WGS sequence"/>
</dbReference>
<evidence type="ECO:0000256" key="2">
    <source>
        <dbReference type="ARBA" id="ARBA00022448"/>
    </source>
</evidence>
<dbReference type="InterPro" id="IPR027417">
    <property type="entry name" value="P-loop_NTPase"/>
</dbReference>
<keyword evidence="8" id="KW-1185">Reference proteome</keyword>